<feature type="active site" evidence="2">
    <location>
        <position position="97"/>
    </location>
</feature>
<dbReference type="AlphaFoldDB" id="A0A9P5JZE2"/>
<evidence type="ECO:0000256" key="1">
    <source>
        <dbReference type="ARBA" id="ARBA00007447"/>
    </source>
</evidence>
<dbReference type="PANTHER" id="PTHR47966:SF74">
    <property type="entry name" value="AGR407CP"/>
    <property type="match status" value="1"/>
</dbReference>
<dbReference type="SUPFAM" id="SSF50630">
    <property type="entry name" value="Acid proteases"/>
    <property type="match status" value="1"/>
</dbReference>
<keyword evidence="5" id="KW-0378">Hydrolase</keyword>
<dbReference type="Gene3D" id="2.40.70.10">
    <property type="entry name" value="Acid Proteases"/>
    <property type="match status" value="2"/>
</dbReference>
<dbReference type="InterPro" id="IPR001461">
    <property type="entry name" value="Aspartic_peptidase_A1"/>
</dbReference>
<protein>
    <submittedName>
        <fullName evidence="5">Family A1 protease</fullName>
    </submittedName>
</protein>
<evidence type="ECO:0000259" key="4">
    <source>
        <dbReference type="PROSITE" id="PS51767"/>
    </source>
</evidence>
<keyword evidence="5" id="KW-0645">Protease</keyword>
<dbReference type="InterPro" id="IPR034164">
    <property type="entry name" value="Pepsin-like_dom"/>
</dbReference>
<dbReference type="OrthoDB" id="660550at2759"/>
<dbReference type="GO" id="GO:0004190">
    <property type="term" value="F:aspartic-type endopeptidase activity"/>
    <property type="evidence" value="ECO:0007669"/>
    <property type="project" value="InterPro"/>
</dbReference>
<dbReference type="InterPro" id="IPR033121">
    <property type="entry name" value="PEPTIDASE_A1"/>
</dbReference>
<sequence length="391" mass="42314">MLPVAALAPFVMLATTVAADPNAIPNSPVSLPITKQINPAGTFHPSQRDQKRWMNLLNGGQRSTSETTDVPLTDSVISYTVNVGVGDPAIFYNLIIDTGSANTWVGANKPYKKTKTSVETDDFVNVTYGTAFIYGPEYKDTVTIAPGVDIRQSIGVASNSFGIYPFDGILGIGPNDLTLGTLSPDRTSVIPTVPTTQDSAINGELTFGGTDSTKYTGHITYFPITKTFPSSRYWGVDACFRYGNAQGKKATVTILDTTAGVIDTGTTLIGLATDAYKRYVDVTGAVYDEKADLLRITPAQYKNLQSLFFVISDRQYELNANAQIWPRALDSAEGGEKNSIYLVVFDLGSLLPLNLGFIAGMPFLERYYSVFDADHSRVGFATTPFTYADIN</sequence>
<dbReference type="PANTHER" id="PTHR47966">
    <property type="entry name" value="BETA-SITE APP-CLEAVING ENZYME, ISOFORM A-RELATED"/>
    <property type="match status" value="1"/>
</dbReference>
<reference evidence="5" key="2">
    <citation type="journal article" date="2020" name="Nat. Commun.">
        <title>Large-scale genome sequencing of mycorrhizal fungi provides insights into the early evolution of symbiotic traits.</title>
        <authorList>
            <person name="Miyauchi S."/>
            <person name="Kiss E."/>
            <person name="Kuo A."/>
            <person name="Drula E."/>
            <person name="Kohler A."/>
            <person name="Sanchez-Garcia M."/>
            <person name="Morin E."/>
            <person name="Andreopoulos B."/>
            <person name="Barry K.W."/>
            <person name="Bonito G."/>
            <person name="Buee M."/>
            <person name="Carver A."/>
            <person name="Chen C."/>
            <person name="Cichocki N."/>
            <person name="Clum A."/>
            <person name="Culley D."/>
            <person name="Crous P.W."/>
            <person name="Fauchery L."/>
            <person name="Girlanda M."/>
            <person name="Hayes R.D."/>
            <person name="Keri Z."/>
            <person name="LaButti K."/>
            <person name="Lipzen A."/>
            <person name="Lombard V."/>
            <person name="Magnuson J."/>
            <person name="Maillard F."/>
            <person name="Murat C."/>
            <person name="Nolan M."/>
            <person name="Ohm R.A."/>
            <person name="Pangilinan J."/>
            <person name="Pereira M.F."/>
            <person name="Perotto S."/>
            <person name="Peter M."/>
            <person name="Pfister S."/>
            <person name="Riley R."/>
            <person name="Sitrit Y."/>
            <person name="Stielow J.B."/>
            <person name="Szollosi G."/>
            <person name="Zifcakova L."/>
            <person name="Stursova M."/>
            <person name="Spatafora J.W."/>
            <person name="Tedersoo L."/>
            <person name="Vaario L.M."/>
            <person name="Yamada A."/>
            <person name="Yan M."/>
            <person name="Wang P."/>
            <person name="Xu J."/>
            <person name="Bruns T."/>
            <person name="Baldrian P."/>
            <person name="Vilgalys R."/>
            <person name="Dunand C."/>
            <person name="Henrissat B."/>
            <person name="Grigoriev I.V."/>
            <person name="Hibbett D."/>
            <person name="Nagy L.G."/>
            <person name="Martin F.M."/>
        </authorList>
    </citation>
    <scope>NUCLEOTIDE SEQUENCE</scope>
    <source>
        <strain evidence="5">Prilba</strain>
    </source>
</reference>
<dbReference type="Pfam" id="PF00026">
    <property type="entry name" value="Asp"/>
    <property type="match status" value="1"/>
</dbReference>
<comment type="caution">
    <text evidence="5">The sequence shown here is derived from an EMBL/GenBank/DDBJ whole genome shotgun (WGS) entry which is preliminary data.</text>
</comment>
<name>A0A9P5JZE2_9AGAM</name>
<organism evidence="5 6">
    <name type="scientific">Russula ochroleuca</name>
    <dbReference type="NCBI Taxonomy" id="152965"/>
    <lineage>
        <taxon>Eukaryota</taxon>
        <taxon>Fungi</taxon>
        <taxon>Dikarya</taxon>
        <taxon>Basidiomycota</taxon>
        <taxon>Agaricomycotina</taxon>
        <taxon>Agaricomycetes</taxon>
        <taxon>Russulales</taxon>
        <taxon>Russulaceae</taxon>
        <taxon>Russula</taxon>
    </lineage>
</organism>
<evidence type="ECO:0000256" key="3">
    <source>
        <dbReference type="SAM" id="SignalP"/>
    </source>
</evidence>
<proteinExistence type="inferred from homology"/>
<feature type="signal peptide" evidence="3">
    <location>
        <begin position="1"/>
        <end position="19"/>
    </location>
</feature>
<dbReference type="EMBL" id="WHVB01000024">
    <property type="protein sequence ID" value="KAF8470921.1"/>
    <property type="molecule type" value="Genomic_DNA"/>
</dbReference>
<keyword evidence="3" id="KW-0732">Signal</keyword>
<dbReference type="GO" id="GO:0006508">
    <property type="term" value="P:proteolysis"/>
    <property type="evidence" value="ECO:0007669"/>
    <property type="project" value="UniProtKB-KW"/>
</dbReference>
<dbReference type="PROSITE" id="PS51767">
    <property type="entry name" value="PEPTIDASE_A1"/>
    <property type="match status" value="1"/>
</dbReference>
<comment type="similarity">
    <text evidence="1">Belongs to the peptidase A1 family.</text>
</comment>
<feature type="chain" id="PRO_5040424159" evidence="3">
    <location>
        <begin position="20"/>
        <end position="391"/>
    </location>
</feature>
<evidence type="ECO:0000256" key="2">
    <source>
        <dbReference type="PIRSR" id="PIRSR601461-1"/>
    </source>
</evidence>
<keyword evidence="6" id="KW-1185">Reference proteome</keyword>
<dbReference type="PRINTS" id="PR00792">
    <property type="entry name" value="PEPSIN"/>
</dbReference>
<evidence type="ECO:0000313" key="5">
    <source>
        <dbReference type="EMBL" id="KAF8470921.1"/>
    </source>
</evidence>
<feature type="domain" description="Peptidase A1" evidence="4">
    <location>
        <begin position="79"/>
        <end position="381"/>
    </location>
</feature>
<evidence type="ECO:0000313" key="6">
    <source>
        <dbReference type="Proteomes" id="UP000759537"/>
    </source>
</evidence>
<dbReference type="CDD" id="cd05471">
    <property type="entry name" value="pepsin_like"/>
    <property type="match status" value="1"/>
</dbReference>
<gene>
    <name evidence="5" type="ORF">DFH94DRAFT_696722</name>
</gene>
<dbReference type="InterPro" id="IPR021109">
    <property type="entry name" value="Peptidase_aspartic_dom_sf"/>
</dbReference>
<feature type="active site" evidence="2">
    <location>
        <position position="263"/>
    </location>
</feature>
<reference evidence="5" key="1">
    <citation type="submission" date="2019-10" db="EMBL/GenBank/DDBJ databases">
        <authorList>
            <consortium name="DOE Joint Genome Institute"/>
            <person name="Kuo A."/>
            <person name="Miyauchi S."/>
            <person name="Kiss E."/>
            <person name="Drula E."/>
            <person name="Kohler A."/>
            <person name="Sanchez-Garcia M."/>
            <person name="Andreopoulos B."/>
            <person name="Barry K.W."/>
            <person name="Bonito G."/>
            <person name="Buee M."/>
            <person name="Carver A."/>
            <person name="Chen C."/>
            <person name="Cichocki N."/>
            <person name="Clum A."/>
            <person name="Culley D."/>
            <person name="Crous P.W."/>
            <person name="Fauchery L."/>
            <person name="Girlanda M."/>
            <person name="Hayes R."/>
            <person name="Keri Z."/>
            <person name="LaButti K."/>
            <person name="Lipzen A."/>
            <person name="Lombard V."/>
            <person name="Magnuson J."/>
            <person name="Maillard F."/>
            <person name="Morin E."/>
            <person name="Murat C."/>
            <person name="Nolan M."/>
            <person name="Ohm R."/>
            <person name="Pangilinan J."/>
            <person name="Pereira M."/>
            <person name="Perotto S."/>
            <person name="Peter M."/>
            <person name="Riley R."/>
            <person name="Sitrit Y."/>
            <person name="Stielow B."/>
            <person name="Szollosi G."/>
            <person name="Zifcakova L."/>
            <person name="Stursova M."/>
            <person name="Spatafora J.W."/>
            <person name="Tedersoo L."/>
            <person name="Vaario L.-M."/>
            <person name="Yamada A."/>
            <person name="Yan M."/>
            <person name="Wang P."/>
            <person name="Xu J."/>
            <person name="Bruns T."/>
            <person name="Baldrian P."/>
            <person name="Vilgalys R."/>
            <person name="Henrissat B."/>
            <person name="Grigoriev I.V."/>
            <person name="Hibbett D."/>
            <person name="Nagy L.G."/>
            <person name="Martin F.M."/>
        </authorList>
    </citation>
    <scope>NUCLEOTIDE SEQUENCE</scope>
    <source>
        <strain evidence="5">Prilba</strain>
    </source>
</reference>
<accession>A0A9P5JZE2</accession>
<dbReference type="Proteomes" id="UP000759537">
    <property type="component" value="Unassembled WGS sequence"/>
</dbReference>